<dbReference type="Proteomes" id="UP001480595">
    <property type="component" value="Unassembled WGS sequence"/>
</dbReference>
<feature type="region of interest" description="Disordered" evidence="1">
    <location>
        <begin position="1"/>
        <end position="66"/>
    </location>
</feature>
<comment type="caution">
    <text evidence="2">The sequence shown here is derived from an EMBL/GenBank/DDBJ whole genome shotgun (WGS) entry which is preliminary data.</text>
</comment>
<accession>A0ABR1VS17</accession>
<feature type="compositionally biased region" description="Polar residues" evidence="1">
    <location>
        <begin position="13"/>
        <end position="46"/>
    </location>
</feature>
<keyword evidence="3" id="KW-1185">Reference proteome</keyword>
<gene>
    <name evidence="2" type="ORF">PG994_004953</name>
</gene>
<proteinExistence type="predicted"/>
<evidence type="ECO:0000313" key="2">
    <source>
        <dbReference type="EMBL" id="KAK8074054.1"/>
    </source>
</evidence>
<evidence type="ECO:0000313" key="3">
    <source>
        <dbReference type="Proteomes" id="UP001480595"/>
    </source>
</evidence>
<reference evidence="2 3" key="1">
    <citation type="submission" date="2023-01" db="EMBL/GenBank/DDBJ databases">
        <title>Analysis of 21 Apiospora genomes using comparative genomics revels a genus with tremendous synthesis potential of carbohydrate active enzymes and secondary metabolites.</title>
        <authorList>
            <person name="Sorensen T."/>
        </authorList>
    </citation>
    <scope>NUCLEOTIDE SEQUENCE [LARGE SCALE GENOMIC DNA]</scope>
    <source>
        <strain evidence="2 3">CBS 135458</strain>
    </source>
</reference>
<sequence length="160" mass="16295">MTHNIPVADERTQGVSLSPDPSRTAHHQVSNPTLNINVDKANSQSSDTEDIYDATPRKVRSPGDQIYDSKNNHAVVVGAAAVGGAAVGITVGTASQEDMAHTGSYFVEPPNGGNHDPTVGGSPSVATGSSTPAVLGVHCHTALRPYGRATATTVPATCGA</sequence>
<protein>
    <submittedName>
        <fullName evidence="2">Uncharacterized protein</fullName>
    </submittedName>
</protein>
<name>A0ABR1VS17_9PEZI</name>
<dbReference type="EMBL" id="JAQQWL010000005">
    <property type="protein sequence ID" value="KAK8074054.1"/>
    <property type="molecule type" value="Genomic_DNA"/>
</dbReference>
<evidence type="ECO:0000256" key="1">
    <source>
        <dbReference type="SAM" id="MobiDB-lite"/>
    </source>
</evidence>
<dbReference type="RefSeq" id="XP_066718529.1">
    <property type="nucleotide sequence ID" value="XM_066856362.1"/>
</dbReference>
<dbReference type="GeneID" id="92089425"/>
<organism evidence="2 3">
    <name type="scientific">Apiospora phragmitis</name>
    <dbReference type="NCBI Taxonomy" id="2905665"/>
    <lineage>
        <taxon>Eukaryota</taxon>
        <taxon>Fungi</taxon>
        <taxon>Dikarya</taxon>
        <taxon>Ascomycota</taxon>
        <taxon>Pezizomycotina</taxon>
        <taxon>Sordariomycetes</taxon>
        <taxon>Xylariomycetidae</taxon>
        <taxon>Amphisphaeriales</taxon>
        <taxon>Apiosporaceae</taxon>
        <taxon>Apiospora</taxon>
    </lineage>
</organism>